<evidence type="ECO:0000313" key="10">
    <source>
        <dbReference type="EMBL" id="ESQ98075.1"/>
    </source>
</evidence>
<dbReference type="Pfam" id="PF02938">
    <property type="entry name" value="GAD"/>
    <property type="match status" value="1"/>
</dbReference>
<evidence type="ECO:0000256" key="8">
    <source>
        <dbReference type="HAMAP-Rule" id="MF_00044"/>
    </source>
</evidence>
<dbReference type="InterPro" id="IPR004524">
    <property type="entry name" value="Asp-tRNA-ligase_1"/>
</dbReference>
<dbReference type="InterPro" id="IPR004115">
    <property type="entry name" value="GAD-like_sf"/>
</dbReference>
<feature type="binding site" evidence="8">
    <location>
        <position position="204"/>
    </location>
    <ligand>
        <name>L-aspartate</name>
        <dbReference type="ChEBI" id="CHEBI:29991"/>
    </ligand>
</feature>
<comment type="caution">
    <text evidence="10">The sequence shown here is derived from an EMBL/GenBank/DDBJ whole genome shotgun (WGS) entry which is preliminary data.</text>
</comment>
<feature type="domain" description="Aminoacyl-transfer RNA synthetases class-II family profile" evidence="9">
    <location>
        <begin position="171"/>
        <end position="586"/>
    </location>
</feature>
<comment type="function">
    <text evidence="8">Aspartyl-tRNA synthetase with relaxed tRNA specificity since it is able to aspartylate not only its cognate tRNA(Asp) but also tRNA(Asn). Reaction proceeds in two steps: L-aspartate is first activated by ATP to form Asp-AMP and then transferred to the acceptor end of tRNA(Asp/Asn).</text>
</comment>
<keyword evidence="7 8" id="KW-0030">Aminoacyl-tRNA synthetase</keyword>
<dbReference type="Gene3D" id="2.40.50.140">
    <property type="entry name" value="Nucleic acid-binding proteins"/>
    <property type="match status" value="1"/>
</dbReference>
<keyword evidence="6 8" id="KW-0648">Protein biosynthesis</keyword>
<dbReference type="CDD" id="cd00777">
    <property type="entry name" value="AspRS_core"/>
    <property type="match status" value="1"/>
</dbReference>
<name>V4PPK6_STUCH</name>
<dbReference type="NCBIfam" id="NF001750">
    <property type="entry name" value="PRK00476.1"/>
    <property type="match status" value="1"/>
</dbReference>
<dbReference type="InterPro" id="IPR002312">
    <property type="entry name" value="Asp/Asn-tRNA-synth_IIb"/>
</dbReference>
<comment type="catalytic activity">
    <reaction evidence="8">
        <text>tRNA(Asx) + L-aspartate + ATP = L-aspartyl-tRNA(Asx) + AMP + diphosphate</text>
        <dbReference type="Rhea" id="RHEA:18349"/>
        <dbReference type="Rhea" id="RHEA-COMP:9710"/>
        <dbReference type="Rhea" id="RHEA-COMP:9711"/>
        <dbReference type="ChEBI" id="CHEBI:29991"/>
        <dbReference type="ChEBI" id="CHEBI:30616"/>
        <dbReference type="ChEBI" id="CHEBI:33019"/>
        <dbReference type="ChEBI" id="CHEBI:78442"/>
        <dbReference type="ChEBI" id="CHEBI:78516"/>
        <dbReference type="ChEBI" id="CHEBI:456215"/>
        <dbReference type="EC" id="6.1.1.23"/>
    </reaction>
</comment>
<proteinExistence type="inferred from homology"/>
<dbReference type="AlphaFoldDB" id="V4PPK6"/>
<dbReference type="GO" id="GO:0005737">
    <property type="term" value="C:cytoplasm"/>
    <property type="evidence" value="ECO:0007669"/>
    <property type="project" value="UniProtKB-SubCell"/>
</dbReference>
<dbReference type="PANTHER" id="PTHR22594:SF5">
    <property type="entry name" value="ASPARTATE--TRNA LIGASE, MITOCHONDRIAL"/>
    <property type="match status" value="1"/>
</dbReference>
<protein>
    <recommendedName>
        <fullName evidence="8">Aspartate--tRNA(Asp/Asn) ligase</fullName>
        <ecNumber evidence="8">6.1.1.23</ecNumber>
    </recommendedName>
    <alternativeName>
        <fullName evidence="8">Aspartyl-tRNA synthetase</fullName>
        <shortName evidence="8">AspRS</shortName>
    </alternativeName>
    <alternativeName>
        <fullName evidence="8">Non-discriminating aspartyl-tRNA synthetase</fullName>
        <shortName evidence="8">ND-AspRS</shortName>
    </alternativeName>
</protein>
<dbReference type="NCBIfam" id="TIGR00459">
    <property type="entry name" value="aspS_bact"/>
    <property type="match status" value="1"/>
</dbReference>
<evidence type="ECO:0000313" key="11">
    <source>
        <dbReference type="Proteomes" id="UP000017822"/>
    </source>
</evidence>
<feature type="region of interest" description="Aspartate" evidence="8">
    <location>
        <begin position="228"/>
        <end position="231"/>
    </location>
</feature>
<feature type="binding site" evidence="8">
    <location>
        <position position="520"/>
    </location>
    <ligand>
        <name>L-aspartate</name>
        <dbReference type="ChEBI" id="CHEBI:29991"/>
    </ligand>
</feature>
<dbReference type="EC" id="6.1.1.23" evidence="8"/>
<dbReference type="SUPFAM" id="SSF55261">
    <property type="entry name" value="GAD domain-like"/>
    <property type="match status" value="1"/>
</dbReference>
<evidence type="ECO:0000256" key="5">
    <source>
        <dbReference type="ARBA" id="ARBA00022840"/>
    </source>
</evidence>
<dbReference type="Pfam" id="PF00152">
    <property type="entry name" value="tRNA-synt_2"/>
    <property type="match status" value="1"/>
</dbReference>
<dbReference type="InterPro" id="IPR006195">
    <property type="entry name" value="aa-tRNA-synth_II"/>
</dbReference>
<feature type="binding site" evidence="8">
    <location>
        <position position="259"/>
    </location>
    <ligand>
        <name>ATP</name>
        <dbReference type="ChEBI" id="CHEBI:30616"/>
    </ligand>
</feature>
<dbReference type="InterPro" id="IPR004365">
    <property type="entry name" value="NA-bd_OB_tRNA"/>
</dbReference>
<dbReference type="GO" id="GO:0004815">
    <property type="term" value="F:aspartate-tRNA ligase activity"/>
    <property type="evidence" value="ECO:0007669"/>
    <property type="project" value="UniProtKB-UniRule"/>
</dbReference>
<keyword evidence="5 8" id="KW-0067">ATP-binding</keyword>
<dbReference type="PANTHER" id="PTHR22594">
    <property type="entry name" value="ASPARTYL/LYSYL-TRNA SYNTHETASE"/>
    <property type="match status" value="1"/>
</dbReference>
<dbReference type="InterPro" id="IPR004364">
    <property type="entry name" value="Aa-tRNA-synt_II"/>
</dbReference>
<keyword evidence="2 8" id="KW-0963">Cytoplasm</keyword>
<evidence type="ECO:0000256" key="2">
    <source>
        <dbReference type="ARBA" id="ARBA00022490"/>
    </source>
</evidence>
<comment type="similarity">
    <text evidence="1 8">Belongs to the class-II aminoacyl-tRNA synthetase family. Type 1 subfamily.</text>
</comment>
<feature type="binding site" evidence="8">
    <location>
        <position position="480"/>
    </location>
    <ligand>
        <name>L-aspartate</name>
        <dbReference type="ChEBI" id="CHEBI:29991"/>
    </ligand>
</feature>
<feature type="site" description="Important for tRNA non-discrimination" evidence="8">
    <location>
        <position position="112"/>
    </location>
</feature>
<dbReference type="Gene3D" id="3.30.1360.30">
    <property type="entry name" value="GAD-like domain"/>
    <property type="match status" value="1"/>
</dbReference>
<organism evidence="10 11">
    <name type="scientific">Stutzerimonas chloritidismutans AW-1</name>
    <dbReference type="NCBI Taxonomy" id="1263865"/>
    <lineage>
        <taxon>Bacteria</taxon>
        <taxon>Pseudomonadati</taxon>
        <taxon>Pseudomonadota</taxon>
        <taxon>Gammaproteobacteria</taxon>
        <taxon>Pseudomonadales</taxon>
        <taxon>Pseudomonadaceae</taxon>
        <taxon>Stutzerimonas</taxon>
    </lineage>
</organism>
<comment type="subunit">
    <text evidence="8">Homodimer.</text>
</comment>
<dbReference type="InterPro" id="IPR012340">
    <property type="entry name" value="NA-bd_OB-fold"/>
</dbReference>
<keyword evidence="4 8" id="KW-0547">Nucleotide-binding</keyword>
<dbReference type="PATRIC" id="fig|1263865.4.peg.3424"/>
<dbReference type="GO" id="GO:0003676">
    <property type="term" value="F:nucleic acid binding"/>
    <property type="evidence" value="ECO:0007669"/>
    <property type="project" value="InterPro"/>
</dbReference>
<comment type="subcellular location">
    <subcellularLocation>
        <location evidence="8">Cytoplasm</location>
    </subcellularLocation>
</comment>
<dbReference type="SUPFAM" id="SSF50249">
    <property type="entry name" value="Nucleic acid-binding proteins"/>
    <property type="match status" value="1"/>
</dbReference>
<dbReference type="CDD" id="cd04317">
    <property type="entry name" value="EcAspRS_like_N"/>
    <property type="match status" value="1"/>
</dbReference>
<dbReference type="GO" id="GO:0005524">
    <property type="term" value="F:ATP binding"/>
    <property type="evidence" value="ECO:0007669"/>
    <property type="project" value="UniProtKB-UniRule"/>
</dbReference>
<feature type="binding site" evidence="8">
    <location>
        <position position="513"/>
    </location>
    <ligand>
        <name>ATP</name>
        <dbReference type="ChEBI" id="CHEBI:30616"/>
    </ligand>
</feature>
<reference evidence="10 11" key="1">
    <citation type="submission" date="2013-07" db="EMBL/GenBank/DDBJ databases">
        <authorList>
            <person name="Schaap P.J."/>
            <person name="Mehboob F."/>
            <person name="Oosterkamp M.J."/>
            <person name="de Vos W.M."/>
            <person name="Stams A.J.M."/>
            <person name="Koehorst J.J."/>
        </authorList>
    </citation>
    <scope>NUCLEOTIDE SEQUENCE [LARGE SCALE GENOMIC DNA]</scope>
    <source>
        <strain evidence="10 11">AW-1</strain>
    </source>
</reference>
<sequence>MPLAQSSHGLVSLSRLWRPIEFKIREANFTMMRSHYCGQLNESLDGQEITLCGWVHRRRDHGGVIFLDVRDREGLAQVVFDPDRAETFATADKVRSEYVVKITGKVRLRPAGAVNPNMASGAIEVLGYELEVLNDAETPPFPLNEYSDVGEETRLRYRFIDLRRPEMAEKLKLRSRITASIRRYLDDNGFLDVETPILGRPTPEGARDYLVPSRTHAGNFFALPQSPQLFKQLLMVAGFDRYYQIAKCFRDEDLRADRQPEFTQIDIETSFLDEADIIGITEGMIRKLFKEVLDLEFGEFPHMPFEEAMRRYGSDKPDLRIPLELVDVADQLNAVEFKVFSGPANDPKGRVAALRVPGAASMPRSQIDDYTKFVGIYGAKGLAYIKVNERAKGVEGLQSPIVKFIPEDNLNVILDRVGAVDGDIVFFGADKAKIVSEALGALRIKIGHDLKLLTCDWAPLWVVDFPMFEENDDGSLSALHHPFTAPKCSPQELEANPAAALSRAYDMVLNGTELGGGSIRIHRKEMQQTVFRILGIDEAEQEEKFGFLLDALKFGAPPHGGLAFGLDRLVMLMTGAQSIREVIAFPKTQSAADVMTQAPGAVDSKALRDLHIRLREQPKAE</sequence>
<dbReference type="GO" id="GO:0050560">
    <property type="term" value="F:aspartate-tRNA(Asn) ligase activity"/>
    <property type="evidence" value="ECO:0007669"/>
    <property type="project" value="UniProtKB-EC"/>
</dbReference>
<evidence type="ECO:0000256" key="4">
    <source>
        <dbReference type="ARBA" id="ARBA00022741"/>
    </source>
</evidence>
<dbReference type="InterPro" id="IPR029351">
    <property type="entry name" value="GAD_dom"/>
</dbReference>
<dbReference type="PRINTS" id="PR01042">
    <property type="entry name" value="TRNASYNTHASP"/>
</dbReference>
<dbReference type="Pfam" id="PF01336">
    <property type="entry name" value="tRNA_anti-codon"/>
    <property type="match status" value="1"/>
</dbReference>
<feature type="binding site" evidence="8">
    <location>
        <begin position="565"/>
        <end position="568"/>
    </location>
    <ligand>
        <name>ATP</name>
        <dbReference type="ChEBI" id="CHEBI:30616"/>
    </ligand>
</feature>
<dbReference type="InterPro" id="IPR047090">
    <property type="entry name" value="AspRS_core"/>
</dbReference>
<feature type="binding site" evidence="8">
    <location>
        <position position="250"/>
    </location>
    <ligand>
        <name>L-aspartate</name>
        <dbReference type="ChEBI" id="CHEBI:29991"/>
    </ligand>
</feature>
<dbReference type="SUPFAM" id="SSF55681">
    <property type="entry name" value="Class II aaRS and biotin synthetases"/>
    <property type="match status" value="1"/>
</dbReference>
<evidence type="ECO:0000256" key="1">
    <source>
        <dbReference type="ARBA" id="ARBA00006303"/>
    </source>
</evidence>
<dbReference type="GO" id="GO:0006422">
    <property type="term" value="P:aspartyl-tRNA aminoacylation"/>
    <property type="evidence" value="ECO:0007669"/>
    <property type="project" value="UniProtKB-UniRule"/>
</dbReference>
<evidence type="ECO:0000259" key="9">
    <source>
        <dbReference type="PROSITE" id="PS50862"/>
    </source>
</evidence>
<dbReference type="HAMAP" id="MF_00044">
    <property type="entry name" value="Asp_tRNA_synth_type1"/>
    <property type="match status" value="1"/>
</dbReference>
<dbReference type="InterPro" id="IPR047089">
    <property type="entry name" value="Asp-tRNA-ligase_1_N"/>
</dbReference>
<dbReference type="EMBL" id="AOFQ01000055">
    <property type="protein sequence ID" value="ESQ98075.1"/>
    <property type="molecule type" value="Genomic_DNA"/>
</dbReference>
<evidence type="ECO:0000256" key="6">
    <source>
        <dbReference type="ARBA" id="ARBA00022917"/>
    </source>
</evidence>
<dbReference type="PROSITE" id="PS50862">
    <property type="entry name" value="AA_TRNA_LIGASE_II"/>
    <property type="match status" value="1"/>
</dbReference>
<evidence type="ECO:0000256" key="3">
    <source>
        <dbReference type="ARBA" id="ARBA00022598"/>
    </source>
</evidence>
<gene>
    <name evidence="8" type="primary">aspS</name>
    <name evidence="10" type="ORF">F753_17780</name>
</gene>
<feature type="site" description="Important for tRNA non-discrimination" evidence="8">
    <location>
        <position position="61"/>
    </location>
</feature>
<keyword evidence="3 8" id="KW-0436">Ligase</keyword>
<evidence type="ECO:0000256" key="7">
    <source>
        <dbReference type="ARBA" id="ARBA00023146"/>
    </source>
</evidence>
<accession>V4PPK6</accession>
<dbReference type="Gene3D" id="3.30.930.10">
    <property type="entry name" value="Bira Bifunctional Protein, Domain 2"/>
    <property type="match status" value="1"/>
</dbReference>
<feature type="binding site" evidence="8">
    <location>
        <begin position="250"/>
        <end position="252"/>
    </location>
    <ligand>
        <name>ATP</name>
        <dbReference type="ChEBI" id="CHEBI:30616"/>
    </ligand>
</feature>
<dbReference type="Proteomes" id="UP000017822">
    <property type="component" value="Unassembled WGS sequence"/>
</dbReference>
<dbReference type="InterPro" id="IPR045864">
    <property type="entry name" value="aa-tRNA-synth_II/BPL/LPL"/>
</dbReference>